<sequence>MRLCGGPAFFFGFTSSAQTRSSEARSLQPPMSALTTPNGSARNGTDTVVSGRVSKNPKACEECRRRKQKCDGKTPCNLCSKRNSQCTYRSYIRQRAGRASSTYQNSSVTPSKEIPSNSLPRETIAAPINNDNDEPSDGLPRSMPPRLAIFNNIRATQDTSRGRTELFYGASSPFSVLQHLDAHLPMQGARAVYPSLGAEAVQNGDRSIRSYNYQNIIFDHLPDPIPYLNGFDATSYASAKIALRNFLVTACPRLPFLDSNTLCANFEKLYSLNGGTILSTACRALVIAALGLGALPLTDLPYRQLFLAQARTEAVTIMYDINTKTVQASLMLAQFEFEAGSPNICYLHLGGAIRKAFAAGVHRSNTHESEQTMWTLYCNESLICFILGKQPGLADEDIAFPRPEDTSYMAYFVRLCAIVRSAYRIYHLDDTVMADLTAAQAVYQQLYGFSTLLKENTRLEIGGQLYALAGEDLAWHITFSYVFYVTKLLLFRPFLLLCLELKRRGVIDILKERNGGVEMTVLYETAERSVGSARDIINFSDSLFLLQIGTEGLYNHGFYLESACFILALAAVHHSSHLSSDCFEKLHIGFKLLRQLGSHEPVRSTSAAVEQMINRIRELPGRPGSGVGQTVDDGQLSTAMSSPSNPTTQPAVSLEATSALDPMQDALNTVGWDHDLSLDDLWSMMDWNVGFSSMDPISTTMAEL</sequence>
<organism evidence="1 2">
    <name type="scientific">Macroventuria anomochaeta</name>
    <dbReference type="NCBI Taxonomy" id="301207"/>
    <lineage>
        <taxon>Eukaryota</taxon>
        <taxon>Fungi</taxon>
        <taxon>Dikarya</taxon>
        <taxon>Ascomycota</taxon>
        <taxon>Pezizomycotina</taxon>
        <taxon>Dothideomycetes</taxon>
        <taxon>Pleosporomycetidae</taxon>
        <taxon>Pleosporales</taxon>
        <taxon>Pleosporineae</taxon>
        <taxon>Didymellaceae</taxon>
        <taxon>Macroventuria</taxon>
    </lineage>
</organism>
<proteinExistence type="predicted"/>
<reference evidence="1" key="1">
    <citation type="journal article" date="2020" name="Stud. Mycol.">
        <title>101 Dothideomycetes genomes: a test case for predicting lifestyles and emergence of pathogens.</title>
        <authorList>
            <person name="Haridas S."/>
            <person name="Albert R."/>
            <person name="Binder M."/>
            <person name="Bloem J."/>
            <person name="Labutti K."/>
            <person name="Salamov A."/>
            <person name="Andreopoulos B."/>
            <person name="Baker S."/>
            <person name="Barry K."/>
            <person name="Bills G."/>
            <person name="Bluhm B."/>
            <person name="Cannon C."/>
            <person name="Castanera R."/>
            <person name="Culley D."/>
            <person name="Daum C."/>
            <person name="Ezra D."/>
            <person name="Gonzalez J."/>
            <person name="Henrissat B."/>
            <person name="Kuo A."/>
            <person name="Liang C."/>
            <person name="Lipzen A."/>
            <person name="Lutzoni F."/>
            <person name="Magnuson J."/>
            <person name="Mondo S."/>
            <person name="Nolan M."/>
            <person name="Ohm R."/>
            <person name="Pangilinan J."/>
            <person name="Park H.-J."/>
            <person name="Ramirez L."/>
            <person name="Alfaro M."/>
            <person name="Sun H."/>
            <person name="Tritt A."/>
            <person name="Yoshinaga Y."/>
            <person name="Zwiers L.-H."/>
            <person name="Turgeon B."/>
            <person name="Goodwin S."/>
            <person name="Spatafora J."/>
            <person name="Crous P."/>
            <person name="Grigoriev I."/>
        </authorList>
    </citation>
    <scope>NUCLEOTIDE SEQUENCE</scope>
    <source>
        <strain evidence="1">CBS 525.71</strain>
    </source>
</reference>
<gene>
    <name evidence="1" type="ORF">BU25DRAFT_478739</name>
</gene>
<evidence type="ECO:0000313" key="2">
    <source>
        <dbReference type="Proteomes" id="UP000799754"/>
    </source>
</evidence>
<protein>
    <submittedName>
        <fullName evidence="1">Uncharacterized protein</fullName>
    </submittedName>
</protein>
<dbReference type="Proteomes" id="UP000799754">
    <property type="component" value="Unassembled WGS sequence"/>
</dbReference>
<evidence type="ECO:0000313" key="1">
    <source>
        <dbReference type="EMBL" id="KAF2623143.1"/>
    </source>
</evidence>
<comment type="caution">
    <text evidence="1">The sequence shown here is derived from an EMBL/GenBank/DDBJ whole genome shotgun (WGS) entry which is preliminary data.</text>
</comment>
<keyword evidence="2" id="KW-1185">Reference proteome</keyword>
<accession>A0ACB6RN30</accession>
<name>A0ACB6RN30_9PLEO</name>
<dbReference type="EMBL" id="MU006739">
    <property type="protein sequence ID" value="KAF2623143.1"/>
    <property type="molecule type" value="Genomic_DNA"/>
</dbReference>